<comment type="caution">
    <text evidence="2">The sequence shown here is derived from an EMBL/GenBank/DDBJ whole genome shotgun (WGS) entry which is preliminary data.</text>
</comment>
<dbReference type="RefSeq" id="WP_380289935.1">
    <property type="nucleotide sequence ID" value="NZ_JBHULY010000011.1"/>
</dbReference>
<evidence type="ECO:0000313" key="3">
    <source>
        <dbReference type="Proteomes" id="UP001597476"/>
    </source>
</evidence>
<dbReference type="Proteomes" id="UP001597476">
    <property type="component" value="Unassembled WGS sequence"/>
</dbReference>
<evidence type="ECO:0000313" key="2">
    <source>
        <dbReference type="EMBL" id="MFD2725698.1"/>
    </source>
</evidence>
<name>A0ABW5T8X8_9FLAO</name>
<protein>
    <submittedName>
        <fullName evidence="2">Uncharacterized protein</fullName>
    </submittedName>
</protein>
<proteinExistence type="predicted"/>
<sequence>MIKFFRRIRQKLLSENKFSKYLLYAIGEIVLVVIGILIALQINNQNELRKEQLITDKYLQGFVEDLTADKALLDTLIYVRNKQRVCAKALIESVERKEIQLDSFYNNYYYIFPFWKFSPSTNTMEEVLNSSQLRLITDETIKTKLLELRSLYSRIKVAEDHVYEHRAVYLYNHRTLDHIEFNGLYINAENKSFLESKDVEQYKKDAEYFLNDRYFKNFMNLLTLNLDYLIPLLEEAIKECNLILELIEND</sequence>
<keyword evidence="1" id="KW-0812">Transmembrane</keyword>
<keyword evidence="1" id="KW-1133">Transmembrane helix</keyword>
<accession>A0ABW5T8X8</accession>
<reference evidence="3" key="1">
    <citation type="journal article" date="2019" name="Int. J. Syst. Evol. Microbiol.">
        <title>The Global Catalogue of Microorganisms (GCM) 10K type strain sequencing project: providing services to taxonomists for standard genome sequencing and annotation.</title>
        <authorList>
            <consortium name="The Broad Institute Genomics Platform"/>
            <consortium name="The Broad Institute Genome Sequencing Center for Infectious Disease"/>
            <person name="Wu L."/>
            <person name="Ma J."/>
        </authorList>
    </citation>
    <scope>NUCLEOTIDE SEQUENCE [LARGE SCALE GENOMIC DNA]</scope>
    <source>
        <strain evidence="3">KCTC 42398</strain>
    </source>
</reference>
<keyword evidence="3" id="KW-1185">Reference proteome</keyword>
<feature type="transmembrane region" description="Helical" evidence="1">
    <location>
        <begin position="21"/>
        <end position="42"/>
    </location>
</feature>
<dbReference type="EMBL" id="JBHULY010000011">
    <property type="protein sequence ID" value="MFD2725698.1"/>
    <property type="molecule type" value="Genomic_DNA"/>
</dbReference>
<keyword evidence="1" id="KW-0472">Membrane</keyword>
<organism evidence="2 3">
    <name type="scientific">Hyunsoonleella rubra</name>
    <dbReference type="NCBI Taxonomy" id="1737062"/>
    <lineage>
        <taxon>Bacteria</taxon>
        <taxon>Pseudomonadati</taxon>
        <taxon>Bacteroidota</taxon>
        <taxon>Flavobacteriia</taxon>
        <taxon>Flavobacteriales</taxon>
        <taxon>Flavobacteriaceae</taxon>
    </lineage>
</organism>
<gene>
    <name evidence="2" type="ORF">ACFSR8_05690</name>
</gene>
<evidence type="ECO:0000256" key="1">
    <source>
        <dbReference type="SAM" id="Phobius"/>
    </source>
</evidence>